<protein>
    <submittedName>
        <fullName evidence="3">Uncharacterized protein</fullName>
    </submittedName>
</protein>
<dbReference type="Proteomes" id="UP000198367">
    <property type="component" value="Chromosome"/>
</dbReference>
<evidence type="ECO:0000313" key="4">
    <source>
        <dbReference type="Proteomes" id="UP000198367"/>
    </source>
</evidence>
<evidence type="ECO:0000313" key="3">
    <source>
        <dbReference type="EMBL" id="ASK70033.1"/>
    </source>
</evidence>
<feature type="region of interest" description="Disordered" evidence="2">
    <location>
        <begin position="18"/>
        <end position="74"/>
    </location>
</feature>
<feature type="coiled-coil region" evidence="1">
    <location>
        <begin position="112"/>
        <end position="157"/>
    </location>
</feature>
<dbReference type="KEGG" id="sbj:CF168_14845"/>
<evidence type="ECO:0000256" key="2">
    <source>
        <dbReference type="SAM" id="MobiDB-lite"/>
    </source>
</evidence>
<proteinExistence type="predicted"/>
<sequence length="169" mass="18621">MTAINPNSYAAIALSQLKSAQTQQTQGVPSTSESSRPQMTAPQDTVTLSGGVTRSSETSDTYSQLAPNAKQHYTSNVQNIADTEESAKPEDRLAEAMQAILDKRTGVDREKLKQLEEEMAKIAANDSLSEEEKAKQIALLEAQKTELIKEATEKNEERQRNNQAEVYFS</sequence>
<dbReference type="EMBL" id="CP022358">
    <property type="protein sequence ID" value="ASK70033.1"/>
    <property type="molecule type" value="Genomic_DNA"/>
</dbReference>
<keyword evidence="4" id="KW-1185">Reference proteome</keyword>
<organism evidence="3 4">
    <name type="scientific">Shewanella bicestrii</name>
    <dbReference type="NCBI Taxonomy" id="2018305"/>
    <lineage>
        <taxon>Bacteria</taxon>
        <taxon>Pseudomonadati</taxon>
        <taxon>Pseudomonadota</taxon>
        <taxon>Gammaproteobacteria</taxon>
        <taxon>Alteromonadales</taxon>
        <taxon>Shewanellaceae</taxon>
        <taxon>Shewanella</taxon>
    </lineage>
</organism>
<dbReference type="RefSeq" id="WP_011716257.1">
    <property type="nucleotide sequence ID" value="NZ_CP022358.1"/>
</dbReference>
<dbReference type="AlphaFoldDB" id="A0A220UQU9"/>
<reference evidence="3 4" key="1">
    <citation type="submission" date="2017-07" db="EMBL/GenBank/DDBJ databases">
        <title>Phenotypical and genomic characterization of a clinical isolate of Shewanella bicestrii sp. nov. producing an extended-spectrum beta-lactamase and a new oxacillinase variant.</title>
        <authorList>
            <person name="Jousset A.B."/>
            <person name="Bonnin R.A."/>
            <person name="Girlich D."/>
            <person name="Dabos L."/>
            <person name="Potron A."/>
            <person name="Dortet L."/>
            <person name="Glaser P."/>
            <person name="Naas T."/>
        </authorList>
    </citation>
    <scope>NUCLEOTIDE SEQUENCE [LARGE SCALE GENOMIC DNA]</scope>
    <source>
        <strain evidence="3 4">JAB-1</strain>
    </source>
</reference>
<accession>A0A220UQU9</accession>
<keyword evidence="1" id="KW-0175">Coiled coil</keyword>
<name>A0A220UQU9_9GAMM</name>
<evidence type="ECO:0000256" key="1">
    <source>
        <dbReference type="SAM" id="Coils"/>
    </source>
</evidence>
<gene>
    <name evidence="3" type="ORF">CF168_14845</name>
</gene>